<organism evidence="1 2">
    <name type="scientific">Candidatus Gemmiger excrementavium</name>
    <dbReference type="NCBI Taxonomy" id="2838608"/>
    <lineage>
        <taxon>Bacteria</taxon>
        <taxon>Bacillati</taxon>
        <taxon>Bacillota</taxon>
        <taxon>Clostridia</taxon>
        <taxon>Eubacteriales</taxon>
        <taxon>Gemmiger</taxon>
    </lineage>
</organism>
<dbReference type="Pfam" id="PF14337">
    <property type="entry name" value="Abi_alpha"/>
    <property type="match status" value="1"/>
</dbReference>
<dbReference type="Proteomes" id="UP000824031">
    <property type="component" value="Unassembled WGS sequence"/>
</dbReference>
<protein>
    <submittedName>
        <fullName evidence="1">DUF4393 domain-containing protein</fullName>
    </submittedName>
</protein>
<sequence>MADENEKKITVQALPKCVDESAKALVLPAATEAGSFLADLLYHLTGKVHLSAEKKRAKDAYDLKIFKDELAKELSAKPAECLDEPKQQVVGQAFEQAKNCLGEEEIRKMFVRLISNAVDV</sequence>
<accession>A0A9D2F0J4</accession>
<reference evidence="1" key="2">
    <citation type="submission" date="2021-04" db="EMBL/GenBank/DDBJ databases">
        <authorList>
            <person name="Gilroy R."/>
        </authorList>
    </citation>
    <scope>NUCLEOTIDE SEQUENCE</scope>
    <source>
        <strain evidence="1">3436</strain>
    </source>
</reference>
<gene>
    <name evidence="1" type="ORF">H9810_01230</name>
</gene>
<comment type="caution">
    <text evidence="1">The sequence shown here is derived from an EMBL/GenBank/DDBJ whole genome shotgun (WGS) entry which is preliminary data.</text>
</comment>
<proteinExistence type="predicted"/>
<dbReference type="AlphaFoldDB" id="A0A9D2F0J4"/>
<dbReference type="EMBL" id="DXBO01000019">
    <property type="protein sequence ID" value="HIZ47329.1"/>
    <property type="molecule type" value="Genomic_DNA"/>
</dbReference>
<dbReference type="InterPro" id="IPR025506">
    <property type="entry name" value="Abi_alpha"/>
</dbReference>
<name>A0A9D2F0J4_9FIRM</name>
<evidence type="ECO:0000313" key="2">
    <source>
        <dbReference type="Proteomes" id="UP000824031"/>
    </source>
</evidence>
<feature type="non-terminal residue" evidence="1">
    <location>
        <position position="120"/>
    </location>
</feature>
<reference evidence="1" key="1">
    <citation type="journal article" date="2021" name="PeerJ">
        <title>Extensive microbial diversity within the chicken gut microbiome revealed by metagenomics and culture.</title>
        <authorList>
            <person name="Gilroy R."/>
            <person name="Ravi A."/>
            <person name="Getino M."/>
            <person name="Pursley I."/>
            <person name="Horton D.L."/>
            <person name="Alikhan N.F."/>
            <person name="Baker D."/>
            <person name="Gharbi K."/>
            <person name="Hall N."/>
            <person name="Watson M."/>
            <person name="Adriaenssens E.M."/>
            <person name="Foster-Nyarko E."/>
            <person name="Jarju S."/>
            <person name="Secka A."/>
            <person name="Antonio M."/>
            <person name="Oren A."/>
            <person name="Chaudhuri R.R."/>
            <person name="La Ragione R."/>
            <person name="Hildebrand F."/>
            <person name="Pallen M.J."/>
        </authorList>
    </citation>
    <scope>NUCLEOTIDE SEQUENCE</scope>
    <source>
        <strain evidence="1">3436</strain>
    </source>
</reference>
<evidence type="ECO:0000313" key="1">
    <source>
        <dbReference type="EMBL" id="HIZ47329.1"/>
    </source>
</evidence>